<dbReference type="PANTHER" id="PTHR12945">
    <property type="entry name" value="TRANSLATION INITIATION FACTOR EIF3-RELATED"/>
    <property type="match status" value="1"/>
</dbReference>
<dbReference type="Proteomes" id="UP000663829">
    <property type="component" value="Unassembled WGS sequence"/>
</dbReference>
<evidence type="ECO:0000256" key="5">
    <source>
        <dbReference type="ARBA" id="ARBA00023242"/>
    </source>
</evidence>
<evidence type="ECO:0000256" key="6">
    <source>
        <dbReference type="ARBA" id="ARBA00032319"/>
    </source>
</evidence>
<keyword evidence="4" id="KW-0819">tRNA processing</keyword>
<gene>
    <name evidence="7" type="ORF">GPM918_LOCUS17370</name>
    <name evidence="8" type="ORF">SRO942_LOCUS17371</name>
</gene>
<evidence type="ECO:0000313" key="9">
    <source>
        <dbReference type="Proteomes" id="UP000663829"/>
    </source>
</evidence>
<dbReference type="GO" id="GO:0030488">
    <property type="term" value="P:tRNA methylation"/>
    <property type="evidence" value="ECO:0007669"/>
    <property type="project" value="InterPro"/>
</dbReference>
<dbReference type="GO" id="GO:0031515">
    <property type="term" value="C:tRNA (m1A) methyltransferase complex"/>
    <property type="evidence" value="ECO:0007669"/>
    <property type="project" value="InterPro"/>
</dbReference>
<evidence type="ECO:0000256" key="2">
    <source>
        <dbReference type="ARBA" id="ARBA00008320"/>
    </source>
</evidence>
<evidence type="ECO:0000256" key="4">
    <source>
        <dbReference type="ARBA" id="ARBA00022694"/>
    </source>
</evidence>
<accession>A0A814M0Y0</accession>
<name>A0A814M0Y0_9BILA</name>
<proteinExistence type="inferred from homology"/>
<dbReference type="Pfam" id="PF04189">
    <property type="entry name" value="Gcd10p"/>
    <property type="match status" value="1"/>
</dbReference>
<dbReference type="OrthoDB" id="10254665at2759"/>
<evidence type="ECO:0000313" key="7">
    <source>
        <dbReference type="EMBL" id="CAF1072955.1"/>
    </source>
</evidence>
<dbReference type="EMBL" id="CAJNOQ010004761">
    <property type="protein sequence ID" value="CAF1072955.1"/>
    <property type="molecule type" value="Genomic_DNA"/>
</dbReference>
<organism evidence="7 9">
    <name type="scientific">Didymodactylos carnosus</name>
    <dbReference type="NCBI Taxonomy" id="1234261"/>
    <lineage>
        <taxon>Eukaryota</taxon>
        <taxon>Metazoa</taxon>
        <taxon>Spiralia</taxon>
        <taxon>Gnathifera</taxon>
        <taxon>Rotifera</taxon>
        <taxon>Eurotatoria</taxon>
        <taxon>Bdelloidea</taxon>
        <taxon>Philodinida</taxon>
        <taxon>Philodinidae</taxon>
        <taxon>Didymodactylos</taxon>
    </lineage>
</organism>
<protein>
    <recommendedName>
        <fullName evidence="3">tRNA (adenine(58)-N(1))-methyltransferase non-catalytic subunit TRM6</fullName>
    </recommendedName>
    <alternativeName>
        <fullName evidence="6">tRNA(m1A58)-methyltransferase subunit TRM6</fullName>
    </alternativeName>
</protein>
<sequence>MEDMLYFKDGDHAILLTHHNRTIIVQAHKQRFLRRDTLAMLLSLSNVSCTSTVAIIESCQGLILASVIQRCAAGNGKIFNLTSGGNTKSSVRLTSTYSILK</sequence>
<comment type="subcellular location">
    <subcellularLocation>
        <location evidence="1">Nucleus</location>
    </subcellularLocation>
</comment>
<evidence type="ECO:0000256" key="3">
    <source>
        <dbReference type="ARBA" id="ARBA00021704"/>
    </source>
</evidence>
<dbReference type="InterPro" id="IPR017423">
    <property type="entry name" value="TRM6"/>
</dbReference>
<comment type="similarity">
    <text evidence="2">Belongs to the TRM6/GCD10 family.</text>
</comment>
<keyword evidence="5" id="KW-0539">Nucleus</keyword>
<dbReference type="Proteomes" id="UP000681722">
    <property type="component" value="Unassembled WGS sequence"/>
</dbReference>
<evidence type="ECO:0000256" key="1">
    <source>
        <dbReference type="ARBA" id="ARBA00004123"/>
    </source>
</evidence>
<dbReference type="GO" id="GO:0005634">
    <property type="term" value="C:nucleus"/>
    <property type="evidence" value="ECO:0007669"/>
    <property type="project" value="UniProtKB-SubCell"/>
</dbReference>
<dbReference type="AlphaFoldDB" id="A0A814M0Y0"/>
<keyword evidence="9" id="KW-1185">Reference proteome</keyword>
<comment type="caution">
    <text evidence="7">The sequence shown here is derived from an EMBL/GenBank/DDBJ whole genome shotgun (WGS) entry which is preliminary data.</text>
</comment>
<evidence type="ECO:0000313" key="8">
    <source>
        <dbReference type="EMBL" id="CAF3839880.1"/>
    </source>
</evidence>
<dbReference type="PANTHER" id="PTHR12945:SF0">
    <property type="entry name" value="TRNA (ADENINE(58)-N(1))-METHYLTRANSFERASE NON-CATALYTIC SUBUNIT TRM6"/>
    <property type="match status" value="1"/>
</dbReference>
<reference evidence="7" key="1">
    <citation type="submission" date="2021-02" db="EMBL/GenBank/DDBJ databases">
        <authorList>
            <person name="Nowell W R."/>
        </authorList>
    </citation>
    <scope>NUCLEOTIDE SEQUENCE</scope>
</reference>
<dbReference type="EMBL" id="CAJOBC010004762">
    <property type="protein sequence ID" value="CAF3839880.1"/>
    <property type="molecule type" value="Genomic_DNA"/>
</dbReference>